<organism evidence="11 12">
    <name type="scientific">Spirosoma oryzae</name>
    <dbReference type="NCBI Taxonomy" id="1469603"/>
    <lineage>
        <taxon>Bacteria</taxon>
        <taxon>Pseudomonadati</taxon>
        <taxon>Bacteroidota</taxon>
        <taxon>Cytophagia</taxon>
        <taxon>Cytophagales</taxon>
        <taxon>Cytophagaceae</taxon>
        <taxon>Spirosoma</taxon>
    </lineage>
</organism>
<keyword evidence="4 8" id="KW-0732">Signal</keyword>
<sequence length="464" mass="52821">MKRLLTTLILGSLLCLPTLLPAQYQPNWASIDSRPVPAWFENAKFGIFIHWGLFSVPAFGPTARDGVGVYDRYAEWYWQKSTDPKSKTYPIFNAFQDRVYGKDFKYQDFVKGFTCELFKPDEWADMFKQSGAKYVVLTSKHHEGFTLWPSAQAWNWNAADVGPHRDLAGDLMKAVRAKDLRMGYYYSLYEWFNPLYKKDVNAYVDQHMMPQLKDLVTRYKPDIVWTDGEWDHPSETWKSTEFLAWLYNESPVKNDVVVNDRWGKETRSKHGGIYTTEYDLVHDANSTGMTFNHPWEECRGIGSSFGYNRTENLEDYSTSDQLIGMLIDKVARGGNLLLNVGPTADGRIPVIMQQRLHDIGDWLAVNGEAIYDTRKWEGAPAVTKDTKVYFTRKGSDLYVLCTEWPTQPITVTGISKAGRTSMLGYKGTVGTTTTGKTVRITMPAVSPNAVPCQHAWVIKLAGVL</sequence>
<dbReference type="GO" id="GO:0006004">
    <property type="term" value="P:fucose metabolic process"/>
    <property type="evidence" value="ECO:0007669"/>
    <property type="project" value="InterPro"/>
</dbReference>
<dbReference type="AlphaFoldDB" id="A0A2T0RX26"/>
<dbReference type="EMBL" id="PVTE01000037">
    <property type="protein sequence ID" value="PRY25603.1"/>
    <property type="molecule type" value="Genomic_DNA"/>
</dbReference>
<feature type="chain" id="PRO_5015641718" description="alpha-L-fucosidase" evidence="8">
    <location>
        <begin position="23"/>
        <end position="464"/>
    </location>
</feature>
<dbReference type="SUPFAM" id="SSF51445">
    <property type="entry name" value="(Trans)glycosidases"/>
    <property type="match status" value="1"/>
</dbReference>
<keyword evidence="12" id="KW-1185">Reference proteome</keyword>
<feature type="signal peptide" evidence="8">
    <location>
        <begin position="1"/>
        <end position="22"/>
    </location>
</feature>
<dbReference type="Gene3D" id="2.60.40.1180">
    <property type="entry name" value="Golgi alpha-mannosidase II"/>
    <property type="match status" value="1"/>
</dbReference>
<evidence type="ECO:0000256" key="6">
    <source>
        <dbReference type="ARBA" id="ARBA00023295"/>
    </source>
</evidence>
<gene>
    <name evidence="11" type="ORF">CLV58_1374</name>
</gene>
<dbReference type="GO" id="GO:0016139">
    <property type="term" value="P:glycoside catabolic process"/>
    <property type="evidence" value="ECO:0007669"/>
    <property type="project" value="TreeGrafter"/>
</dbReference>
<dbReference type="InterPro" id="IPR000933">
    <property type="entry name" value="Glyco_hydro_29"/>
</dbReference>
<comment type="similarity">
    <text evidence="2">Belongs to the glycosyl hydrolase 29 family.</text>
</comment>
<evidence type="ECO:0000256" key="7">
    <source>
        <dbReference type="PIRSR" id="PIRSR001092-1"/>
    </source>
</evidence>
<comment type="function">
    <text evidence="1">Alpha-L-fucosidase is responsible for hydrolyzing the alpha-1,6-linked fucose joined to the reducing-end N-acetylglucosamine of the carbohydrate moieties of glycoproteins.</text>
</comment>
<dbReference type="InterPro" id="IPR057739">
    <property type="entry name" value="Glyco_hydro_29_N"/>
</dbReference>
<name>A0A2T0RX26_9BACT</name>
<keyword evidence="6" id="KW-0326">Glycosidase</keyword>
<dbReference type="InterPro" id="IPR013780">
    <property type="entry name" value="Glyco_hydro_b"/>
</dbReference>
<evidence type="ECO:0000313" key="11">
    <source>
        <dbReference type="EMBL" id="PRY25603.1"/>
    </source>
</evidence>
<evidence type="ECO:0000259" key="10">
    <source>
        <dbReference type="Pfam" id="PF16757"/>
    </source>
</evidence>
<dbReference type="InterPro" id="IPR017853">
    <property type="entry name" value="GH"/>
</dbReference>
<dbReference type="PANTHER" id="PTHR10030:SF37">
    <property type="entry name" value="ALPHA-L-FUCOSIDASE-RELATED"/>
    <property type="match status" value="1"/>
</dbReference>
<dbReference type="Proteomes" id="UP000238375">
    <property type="component" value="Unassembled WGS sequence"/>
</dbReference>
<dbReference type="SMART" id="SM00812">
    <property type="entry name" value="Alpha_L_fucos"/>
    <property type="match status" value="1"/>
</dbReference>
<accession>A0A2T0RX26</accession>
<evidence type="ECO:0000256" key="4">
    <source>
        <dbReference type="ARBA" id="ARBA00022729"/>
    </source>
</evidence>
<protein>
    <recommendedName>
        <fullName evidence="3">alpha-L-fucosidase</fullName>
        <ecNumber evidence="3">3.2.1.51</ecNumber>
    </recommendedName>
</protein>
<dbReference type="PRINTS" id="PR00741">
    <property type="entry name" value="GLHYDRLASE29"/>
</dbReference>
<evidence type="ECO:0000256" key="1">
    <source>
        <dbReference type="ARBA" id="ARBA00004071"/>
    </source>
</evidence>
<dbReference type="OrthoDB" id="107551at2"/>
<evidence type="ECO:0000256" key="8">
    <source>
        <dbReference type="SAM" id="SignalP"/>
    </source>
</evidence>
<dbReference type="GO" id="GO:0005764">
    <property type="term" value="C:lysosome"/>
    <property type="evidence" value="ECO:0007669"/>
    <property type="project" value="TreeGrafter"/>
</dbReference>
<feature type="domain" description="Glycoside hydrolase family 29 N-terminal" evidence="9">
    <location>
        <begin position="22"/>
        <end position="368"/>
    </location>
</feature>
<dbReference type="GO" id="GO:0004560">
    <property type="term" value="F:alpha-L-fucosidase activity"/>
    <property type="evidence" value="ECO:0007669"/>
    <property type="project" value="InterPro"/>
</dbReference>
<dbReference type="RefSeq" id="WP_106140664.1">
    <property type="nucleotide sequence ID" value="NZ_PVTE01000037.1"/>
</dbReference>
<dbReference type="EC" id="3.2.1.51" evidence="3"/>
<dbReference type="Pfam" id="PF01120">
    <property type="entry name" value="Alpha_L_fucos"/>
    <property type="match status" value="1"/>
</dbReference>
<proteinExistence type="inferred from homology"/>
<feature type="site" description="May be important for catalysis" evidence="7">
    <location>
        <position position="298"/>
    </location>
</feature>
<dbReference type="InterPro" id="IPR031919">
    <property type="entry name" value="Fucosidase_C"/>
</dbReference>
<evidence type="ECO:0000256" key="3">
    <source>
        <dbReference type="ARBA" id="ARBA00012662"/>
    </source>
</evidence>
<dbReference type="InterPro" id="IPR016286">
    <property type="entry name" value="FUC_metazoa-typ"/>
</dbReference>
<evidence type="ECO:0000256" key="5">
    <source>
        <dbReference type="ARBA" id="ARBA00022801"/>
    </source>
</evidence>
<evidence type="ECO:0000256" key="2">
    <source>
        <dbReference type="ARBA" id="ARBA00007951"/>
    </source>
</evidence>
<keyword evidence="5" id="KW-0378">Hydrolase</keyword>
<dbReference type="Gene3D" id="3.20.20.80">
    <property type="entry name" value="Glycosidases"/>
    <property type="match status" value="1"/>
</dbReference>
<dbReference type="Pfam" id="PF16757">
    <property type="entry name" value="Fucosidase_C"/>
    <property type="match status" value="1"/>
</dbReference>
<dbReference type="PIRSF" id="PIRSF001092">
    <property type="entry name" value="Alpha-L-fucosidase"/>
    <property type="match status" value="1"/>
</dbReference>
<evidence type="ECO:0000313" key="12">
    <source>
        <dbReference type="Proteomes" id="UP000238375"/>
    </source>
</evidence>
<comment type="caution">
    <text evidence="11">The sequence shown here is derived from an EMBL/GenBank/DDBJ whole genome shotgun (WGS) entry which is preliminary data.</text>
</comment>
<feature type="domain" description="Alpha-L-fucosidase C-terminal" evidence="10">
    <location>
        <begin position="385"/>
        <end position="460"/>
    </location>
</feature>
<reference evidence="11 12" key="1">
    <citation type="submission" date="2018-03" db="EMBL/GenBank/DDBJ databases">
        <title>Genomic Encyclopedia of Archaeal and Bacterial Type Strains, Phase II (KMG-II): from individual species to whole genera.</title>
        <authorList>
            <person name="Goeker M."/>
        </authorList>
    </citation>
    <scope>NUCLEOTIDE SEQUENCE [LARGE SCALE GENOMIC DNA]</scope>
    <source>
        <strain evidence="11 12">DSM 28354</strain>
    </source>
</reference>
<dbReference type="PANTHER" id="PTHR10030">
    <property type="entry name" value="ALPHA-L-FUCOSIDASE"/>
    <property type="match status" value="1"/>
</dbReference>
<evidence type="ECO:0000259" key="9">
    <source>
        <dbReference type="Pfam" id="PF01120"/>
    </source>
</evidence>